<feature type="non-terminal residue" evidence="1">
    <location>
        <position position="1"/>
    </location>
</feature>
<dbReference type="EMBL" id="ML994714">
    <property type="protein sequence ID" value="KAF2176129.1"/>
    <property type="molecule type" value="Genomic_DNA"/>
</dbReference>
<evidence type="ECO:0000313" key="1">
    <source>
        <dbReference type="EMBL" id="KAF2176129.1"/>
    </source>
</evidence>
<sequence>VVAWEASRVESVYWDASSPYVFPLTLYVGRARCGESSTLSTSFRAIIVSPTPYAPENVTISCSWERLATLKRLFGMVATCWTVTVGWFGV</sequence>
<name>A0A6A6DD32_9PEZI</name>
<gene>
    <name evidence="1" type="ORF">K469DRAFT_700374</name>
</gene>
<dbReference type="AlphaFoldDB" id="A0A6A6DD32"/>
<dbReference type="Proteomes" id="UP000800200">
    <property type="component" value="Unassembled WGS sequence"/>
</dbReference>
<reference evidence="1" key="1">
    <citation type="journal article" date="2020" name="Stud. Mycol.">
        <title>101 Dothideomycetes genomes: a test case for predicting lifestyles and emergence of pathogens.</title>
        <authorList>
            <person name="Haridas S."/>
            <person name="Albert R."/>
            <person name="Binder M."/>
            <person name="Bloem J."/>
            <person name="Labutti K."/>
            <person name="Salamov A."/>
            <person name="Andreopoulos B."/>
            <person name="Baker S."/>
            <person name="Barry K."/>
            <person name="Bills G."/>
            <person name="Bluhm B."/>
            <person name="Cannon C."/>
            <person name="Castanera R."/>
            <person name="Culley D."/>
            <person name="Daum C."/>
            <person name="Ezra D."/>
            <person name="Gonzalez J."/>
            <person name="Henrissat B."/>
            <person name="Kuo A."/>
            <person name="Liang C."/>
            <person name="Lipzen A."/>
            <person name="Lutzoni F."/>
            <person name="Magnuson J."/>
            <person name="Mondo S."/>
            <person name="Nolan M."/>
            <person name="Ohm R."/>
            <person name="Pangilinan J."/>
            <person name="Park H.-J."/>
            <person name="Ramirez L."/>
            <person name="Alfaro M."/>
            <person name="Sun H."/>
            <person name="Tritt A."/>
            <person name="Yoshinaga Y."/>
            <person name="Zwiers L.-H."/>
            <person name="Turgeon B."/>
            <person name="Goodwin S."/>
            <person name="Spatafora J."/>
            <person name="Crous P."/>
            <person name="Grigoriev I."/>
        </authorList>
    </citation>
    <scope>NUCLEOTIDE SEQUENCE</scope>
    <source>
        <strain evidence="1">CBS 207.26</strain>
    </source>
</reference>
<accession>A0A6A6DD32</accession>
<evidence type="ECO:0000313" key="2">
    <source>
        <dbReference type="Proteomes" id="UP000800200"/>
    </source>
</evidence>
<keyword evidence="2" id="KW-1185">Reference proteome</keyword>
<proteinExistence type="predicted"/>
<protein>
    <submittedName>
        <fullName evidence="1">Uncharacterized protein</fullName>
    </submittedName>
</protein>
<organism evidence="1 2">
    <name type="scientific">Zopfia rhizophila CBS 207.26</name>
    <dbReference type="NCBI Taxonomy" id="1314779"/>
    <lineage>
        <taxon>Eukaryota</taxon>
        <taxon>Fungi</taxon>
        <taxon>Dikarya</taxon>
        <taxon>Ascomycota</taxon>
        <taxon>Pezizomycotina</taxon>
        <taxon>Dothideomycetes</taxon>
        <taxon>Dothideomycetes incertae sedis</taxon>
        <taxon>Zopfiaceae</taxon>
        <taxon>Zopfia</taxon>
    </lineage>
</organism>